<reference evidence="5" key="1">
    <citation type="submission" date="2010-08" db="EMBL/GenBank/DDBJ databases">
        <authorList>
            <consortium name="Caenorhabditis japonica Sequencing Consortium"/>
            <person name="Wilson R.K."/>
        </authorList>
    </citation>
    <scope>NUCLEOTIDE SEQUENCE [LARGE SCALE GENOMIC DNA]</scope>
    <source>
        <strain evidence="5">DF5081</strain>
    </source>
</reference>
<dbReference type="Pfam" id="PF07714">
    <property type="entry name" value="PK_Tyr_Ser-Thr"/>
    <property type="match status" value="1"/>
</dbReference>
<dbReference type="SUPFAM" id="SSF56112">
    <property type="entry name" value="Protein kinase-like (PK-like)"/>
    <property type="match status" value="1"/>
</dbReference>
<dbReference type="GO" id="GO:0004713">
    <property type="term" value="F:protein tyrosine kinase activity"/>
    <property type="evidence" value="ECO:0007669"/>
    <property type="project" value="InterPro"/>
</dbReference>
<feature type="domain" description="Protein kinase" evidence="3">
    <location>
        <begin position="1"/>
        <end position="120"/>
    </location>
</feature>
<dbReference type="Proteomes" id="UP000005237">
    <property type="component" value="Unassembled WGS sequence"/>
</dbReference>
<dbReference type="PANTHER" id="PTHR24418">
    <property type="entry name" value="TYROSINE-PROTEIN KINASE"/>
    <property type="match status" value="1"/>
</dbReference>
<name>A0A8R1IX38_CAEJA</name>
<dbReference type="InterPro" id="IPR050198">
    <property type="entry name" value="Non-receptor_tyrosine_kinases"/>
</dbReference>
<evidence type="ECO:0000313" key="4">
    <source>
        <dbReference type="EnsemblMetazoa" id="CJA41703.1"/>
    </source>
</evidence>
<reference evidence="4" key="2">
    <citation type="submission" date="2022-06" db="UniProtKB">
        <authorList>
            <consortium name="EnsemblMetazoa"/>
        </authorList>
    </citation>
    <scope>IDENTIFICATION</scope>
    <source>
        <strain evidence="4">DF5081</strain>
    </source>
</reference>
<dbReference type="Gene3D" id="1.10.510.10">
    <property type="entry name" value="Transferase(Phosphotransferase) domain 1"/>
    <property type="match status" value="1"/>
</dbReference>
<evidence type="ECO:0000256" key="2">
    <source>
        <dbReference type="ARBA" id="ARBA00022840"/>
    </source>
</evidence>
<keyword evidence="5" id="KW-1185">Reference proteome</keyword>
<dbReference type="InterPro" id="IPR011009">
    <property type="entry name" value="Kinase-like_dom_sf"/>
</dbReference>
<evidence type="ECO:0000256" key="1">
    <source>
        <dbReference type="ARBA" id="ARBA00022741"/>
    </source>
</evidence>
<evidence type="ECO:0000259" key="3">
    <source>
        <dbReference type="PROSITE" id="PS50011"/>
    </source>
</evidence>
<dbReference type="EnsemblMetazoa" id="CJA41703.1">
    <property type="protein sequence ID" value="CJA41703.1"/>
    <property type="gene ID" value="WBGene00217551"/>
</dbReference>
<dbReference type="InterPro" id="IPR001245">
    <property type="entry name" value="Ser-Thr/Tyr_kinase_cat_dom"/>
</dbReference>
<dbReference type="InterPro" id="IPR000719">
    <property type="entry name" value="Prot_kinase_dom"/>
</dbReference>
<proteinExistence type="predicted"/>
<dbReference type="GO" id="GO:0005524">
    <property type="term" value="F:ATP binding"/>
    <property type="evidence" value="ECO:0007669"/>
    <property type="project" value="UniProtKB-KW"/>
</dbReference>
<sequence>MPKISDFGLAKVTERYEMKEQCKIPIRYLAPETLVTFTFTPKTDVFSFGCVIWEIYENGTQPHDGKNAQTIRMLTQKNQFLKLPTSAPAELRKLVSTRVFTADPENRCTMTTIVHCVEKIEKPAPGLTK</sequence>
<organism evidence="4 5">
    <name type="scientific">Caenorhabditis japonica</name>
    <dbReference type="NCBI Taxonomy" id="281687"/>
    <lineage>
        <taxon>Eukaryota</taxon>
        <taxon>Metazoa</taxon>
        <taxon>Ecdysozoa</taxon>
        <taxon>Nematoda</taxon>
        <taxon>Chromadorea</taxon>
        <taxon>Rhabditida</taxon>
        <taxon>Rhabditina</taxon>
        <taxon>Rhabditomorpha</taxon>
        <taxon>Rhabditoidea</taxon>
        <taxon>Rhabditidae</taxon>
        <taxon>Peloderinae</taxon>
        <taxon>Caenorhabditis</taxon>
    </lineage>
</organism>
<evidence type="ECO:0000313" key="5">
    <source>
        <dbReference type="Proteomes" id="UP000005237"/>
    </source>
</evidence>
<protein>
    <submittedName>
        <fullName evidence="4">Protein kinase domain-containing protein</fullName>
    </submittedName>
</protein>
<keyword evidence="2" id="KW-0067">ATP-binding</keyword>
<dbReference type="SMART" id="SM00219">
    <property type="entry name" value="TyrKc"/>
    <property type="match status" value="1"/>
</dbReference>
<dbReference type="PROSITE" id="PS50011">
    <property type="entry name" value="PROTEIN_KINASE_DOM"/>
    <property type="match status" value="1"/>
</dbReference>
<dbReference type="InterPro" id="IPR020635">
    <property type="entry name" value="Tyr_kinase_cat_dom"/>
</dbReference>
<accession>A0A8R1IX38</accession>
<keyword evidence="1" id="KW-0547">Nucleotide-binding</keyword>